<evidence type="ECO:0000313" key="4">
    <source>
        <dbReference type="Proteomes" id="UP001371218"/>
    </source>
</evidence>
<gene>
    <name evidence="3" type="ORF">AACH06_11930</name>
</gene>
<organism evidence="3 4">
    <name type="scientific">Ideonella lacteola</name>
    <dbReference type="NCBI Taxonomy" id="2984193"/>
    <lineage>
        <taxon>Bacteria</taxon>
        <taxon>Pseudomonadati</taxon>
        <taxon>Pseudomonadota</taxon>
        <taxon>Betaproteobacteria</taxon>
        <taxon>Burkholderiales</taxon>
        <taxon>Sphaerotilaceae</taxon>
        <taxon>Ideonella</taxon>
    </lineage>
</organism>
<evidence type="ECO:0000259" key="2">
    <source>
        <dbReference type="PROSITE" id="PS51677"/>
    </source>
</evidence>
<keyword evidence="1" id="KW-1133">Transmembrane helix</keyword>
<dbReference type="PANTHER" id="PTHR10587:SF137">
    <property type="entry name" value="4-DEOXY-4-FORMAMIDO-L-ARABINOSE-PHOSPHOUNDECAPRENOL DEFORMYLASE ARND-RELATED"/>
    <property type="match status" value="1"/>
</dbReference>
<sequence length="273" mass="29942">MLLALDQRLRFTLPSRLTWFLRATLALHVLAVFTVWWWPVGVLAALVLNHALIVAATLWPRSTWLGPNRCRLPAAAASRGELAITIDDGPDPEVTPRVLELLESLGLTASFFCIADRVAAYPELARDIVARGHDIQNHTASHRHTFSFLGPRAYLAEVERAQQIIERVTGHRPTCFRAPAGFRNPFLAPVLAAAGLELVSWTRRGFDTREADAERVLGRLTRGLRGGDILLLHDGHAARDGSGQPVICALLPALAARCRQAGLKTVRLSDALV</sequence>
<comment type="caution">
    <text evidence="3">The sequence shown here is derived from an EMBL/GenBank/DDBJ whole genome shotgun (WGS) entry which is preliminary data.</text>
</comment>
<dbReference type="PROSITE" id="PS51677">
    <property type="entry name" value="NODB"/>
    <property type="match status" value="1"/>
</dbReference>
<dbReference type="CDD" id="cd10917">
    <property type="entry name" value="CE4_NodB_like_6s_7s"/>
    <property type="match status" value="1"/>
</dbReference>
<keyword evidence="1" id="KW-0812">Transmembrane</keyword>
<proteinExistence type="predicted"/>
<protein>
    <submittedName>
        <fullName evidence="3">Polysaccharide deacetylase family protein</fullName>
        <ecNumber evidence="3">3.-.-.-</ecNumber>
    </submittedName>
</protein>
<dbReference type="InterPro" id="IPR002509">
    <property type="entry name" value="NODB_dom"/>
</dbReference>
<evidence type="ECO:0000256" key="1">
    <source>
        <dbReference type="SAM" id="Phobius"/>
    </source>
</evidence>
<dbReference type="Gene3D" id="3.20.20.370">
    <property type="entry name" value="Glycoside hydrolase/deacetylase"/>
    <property type="match status" value="1"/>
</dbReference>
<dbReference type="InterPro" id="IPR050248">
    <property type="entry name" value="Polysacc_deacetylase_ArnD"/>
</dbReference>
<name>A0ABU9BNK6_9BURK</name>
<evidence type="ECO:0000313" key="3">
    <source>
        <dbReference type="EMBL" id="MEK8031527.1"/>
    </source>
</evidence>
<dbReference type="Pfam" id="PF01522">
    <property type="entry name" value="Polysacc_deac_1"/>
    <property type="match status" value="1"/>
</dbReference>
<dbReference type="PANTHER" id="PTHR10587">
    <property type="entry name" value="GLYCOSYL TRANSFERASE-RELATED"/>
    <property type="match status" value="1"/>
</dbReference>
<keyword evidence="4" id="KW-1185">Reference proteome</keyword>
<feature type="transmembrane region" description="Helical" evidence="1">
    <location>
        <begin position="20"/>
        <end position="37"/>
    </location>
</feature>
<dbReference type="SUPFAM" id="SSF88713">
    <property type="entry name" value="Glycoside hydrolase/deacetylase"/>
    <property type="match status" value="1"/>
</dbReference>
<reference evidence="3 4" key="1">
    <citation type="submission" date="2024-04" db="EMBL/GenBank/DDBJ databases">
        <title>Novel species of the genus Ideonella isolated from streams.</title>
        <authorList>
            <person name="Lu H."/>
        </authorList>
    </citation>
    <scope>NUCLEOTIDE SEQUENCE [LARGE SCALE GENOMIC DNA]</scope>
    <source>
        <strain evidence="3 4">DXS29W</strain>
    </source>
</reference>
<feature type="domain" description="NodB homology" evidence="2">
    <location>
        <begin position="80"/>
        <end position="266"/>
    </location>
</feature>
<dbReference type="GO" id="GO:0016787">
    <property type="term" value="F:hydrolase activity"/>
    <property type="evidence" value="ECO:0007669"/>
    <property type="project" value="UniProtKB-KW"/>
</dbReference>
<accession>A0ABU9BNK6</accession>
<dbReference type="Proteomes" id="UP001371218">
    <property type="component" value="Unassembled WGS sequence"/>
</dbReference>
<dbReference type="RefSeq" id="WP_341425904.1">
    <property type="nucleotide sequence ID" value="NZ_JBBUTG010000005.1"/>
</dbReference>
<dbReference type="InterPro" id="IPR011330">
    <property type="entry name" value="Glyco_hydro/deAcase_b/a-brl"/>
</dbReference>
<keyword evidence="1" id="KW-0472">Membrane</keyword>
<keyword evidence="3" id="KW-0378">Hydrolase</keyword>
<dbReference type="EC" id="3.-.-.-" evidence="3"/>
<dbReference type="EMBL" id="JBBUTG010000005">
    <property type="protein sequence ID" value="MEK8031527.1"/>
    <property type="molecule type" value="Genomic_DNA"/>
</dbReference>